<dbReference type="Proteomes" id="UP000054477">
    <property type="component" value="Unassembled WGS sequence"/>
</dbReference>
<evidence type="ECO:0000256" key="1">
    <source>
        <dbReference type="ARBA" id="ARBA00022737"/>
    </source>
</evidence>
<dbReference type="Pfam" id="PF22939">
    <property type="entry name" value="WHD_GPIID"/>
    <property type="match status" value="1"/>
</dbReference>
<name>A0A0C9WKJ5_9AGAR</name>
<dbReference type="PROSITE" id="PS50088">
    <property type="entry name" value="ANK_REPEAT"/>
    <property type="match status" value="3"/>
</dbReference>
<keyword evidence="1" id="KW-0677">Repeat</keyword>
<accession>A0A0C9WKJ5</accession>
<dbReference type="InterPro" id="IPR027417">
    <property type="entry name" value="P-loop_NTPase"/>
</dbReference>
<evidence type="ECO:0008006" key="7">
    <source>
        <dbReference type="Google" id="ProtNLM"/>
    </source>
</evidence>
<dbReference type="EMBL" id="KN838722">
    <property type="protein sequence ID" value="KIJ96419.1"/>
    <property type="molecule type" value="Genomic_DNA"/>
</dbReference>
<dbReference type="SUPFAM" id="SSF52540">
    <property type="entry name" value="P-loop containing nucleoside triphosphate hydrolases"/>
    <property type="match status" value="1"/>
</dbReference>
<evidence type="ECO:0000313" key="5">
    <source>
        <dbReference type="EMBL" id="KIJ96419.1"/>
    </source>
</evidence>
<evidence type="ECO:0000313" key="6">
    <source>
        <dbReference type="Proteomes" id="UP000054477"/>
    </source>
</evidence>
<protein>
    <recommendedName>
        <fullName evidence="7">NACHT domain-containing protein</fullName>
    </recommendedName>
</protein>
<feature type="repeat" description="ANK" evidence="2">
    <location>
        <begin position="644"/>
        <end position="676"/>
    </location>
</feature>
<dbReference type="InterPro" id="IPR036770">
    <property type="entry name" value="Ankyrin_rpt-contain_sf"/>
</dbReference>
<dbReference type="OrthoDB" id="194358at2759"/>
<proteinExistence type="predicted"/>
<feature type="domain" description="Nephrocystin 3-like N-terminal" evidence="4">
    <location>
        <begin position="91"/>
        <end position="254"/>
    </location>
</feature>
<organism evidence="5 6">
    <name type="scientific">Laccaria amethystina LaAM-08-1</name>
    <dbReference type="NCBI Taxonomy" id="1095629"/>
    <lineage>
        <taxon>Eukaryota</taxon>
        <taxon>Fungi</taxon>
        <taxon>Dikarya</taxon>
        <taxon>Basidiomycota</taxon>
        <taxon>Agaricomycotina</taxon>
        <taxon>Agaricomycetes</taxon>
        <taxon>Agaricomycetidae</taxon>
        <taxon>Agaricales</taxon>
        <taxon>Agaricineae</taxon>
        <taxon>Hydnangiaceae</taxon>
        <taxon>Laccaria</taxon>
    </lineage>
</organism>
<dbReference type="SUPFAM" id="SSF48403">
    <property type="entry name" value="Ankyrin repeat"/>
    <property type="match status" value="1"/>
</dbReference>
<dbReference type="Gene3D" id="1.25.40.20">
    <property type="entry name" value="Ankyrin repeat-containing domain"/>
    <property type="match status" value="1"/>
</dbReference>
<feature type="repeat" description="ANK" evidence="2">
    <location>
        <begin position="611"/>
        <end position="643"/>
    </location>
</feature>
<evidence type="ECO:0000256" key="2">
    <source>
        <dbReference type="PROSITE-ProRule" id="PRU00023"/>
    </source>
</evidence>
<dbReference type="PROSITE" id="PS50297">
    <property type="entry name" value="ANK_REP_REGION"/>
    <property type="match status" value="2"/>
</dbReference>
<dbReference type="PANTHER" id="PTHR10039:SF16">
    <property type="entry name" value="GPI INOSITOL-DEACYLASE"/>
    <property type="match status" value="1"/>
</dbReference>
<sequence>MQAHITEYLTKTEVGVINKYKEVQNVNTGDNYGFLIQNVNNQVVDLGKQITCQFDHFDSLILLYIRTWLSPSDSSKNYHAASGILMSQPASCLWFLDGESFSTWLAKPGFLWIKGKSGCGKTILSSAIIDHLSKSQCSLATGYFFFDGRDSQKELQLHDKLIRSLIWQFSLKCGGSVPKVLGNLYSRCGGGYQQPSLDDLHNVLQMILCGFDSAYIILDALDECSERDKVLDWVQSVILLKDENLRLHLITTSRPEKEINDKFDSYECLDLVEASENHDIELYLDHQLQTKSEWQKWGSDIQNEIKLTLRQQADGMFRWVALQLMELKKCRTKKGIRKQLKNLPKGLDETYDQILLGIDKNDCCYTQIFLLWLCFASRPMTLEELAATVTVDLAAENGPQFECENKIQDISDVLKMCSSFVIESEGKIKLAHFSIKEYLLSKHVEEHCDEQVKAFSLSQELSDLMISQTCLAYLLQFETPKSVNDADLSLMEYAAKNWIFHVQSSNDDKSQESSLSELIMKLLTPNNLAFDHWVEIYDPYNASKHLPPLYYACQAGLIKVTISLLKNGADVNTWMEGEYGHVLQVASYEGHEAIAKLLINNGADVNAQGGEYGNALQAASFCGHEIIAKLLIENGADVNAQGGEYGNALQAALFWGHEAVAKLLIEKGADVNAQEGEYGNDLQYRYALQRALFSGDEAIAKFLNEYAVQ</sequence>
<dbReference type="AlphaFoldDB" id="A0A0C9WKJ5"/>
<feature type="domain" description="GPI inositol-deacylase winged helix" evidence="3">
    <location>
        <begin position="367"/>
        <end position="444"/>
    </location>
</feature>
<evidence type="ECO:0000259" key="4">
    <source>
        <dbReference type="Pfam" id="PF24883"/>
    </source>
</evidence>
<dbReference type="Gene3D" id="3.40.50.300">
    <property type="entry name" value="P-loop containing nucleotide triphosphate hydrolases"/>
    <property type="match status" value="1"/>
</dbReference>
<dbReference type="HOGENOM" id="CLU_000288_34_23_1"/>
<dbReference type="InterPro" id="IPR002110">
    <property type="entry name" value="Ankyrin_rpt"/>
</dbReference>
<dbReference type="Pfam" id="PF12796">
    <property type="entry name" value="Ank_2"/>
    <property type="match status" value="1"/>
</dbReference>
<gene>
    <name evidence="5" type="ORF">K443DRAFT_107302</name>
</gene>
<dbReference type="STRING" id="1095629.A0A0C9WKJ5"/>
<dbReference type="InterPro" id="IPR056884">
    <property type="entry name" value="NPHP3-like_N"/>
</dbReference>
<dbReference type="SMART" id="SM00248">
    <property type="entry name" value="ANK"/>
    <property type="match status" value="4"/>
</dbReference>
<dbReference type="InterPro" id="IPR054471">
    <property type="entry name" value="GPIID_WHD"/>
</dbReference>
<dbReference type="Pfam" id="PF24883">
    <property type="entry name" value="NPHP3_N"/>
    <property type="match status" value="1"/>
</dbReference>
<dbReference type="PANTHER" id="PTHR10039">
    <property type="entry name" value="AMELOGENIN"/>
    <property type="match status" value="1"/>
</dbReference>
<feature type="repeat" description="ANK" evidence="2">
    <location>
        <begin position="583"/>
        <end position="610"/>
    </location>
</feature>
<reference evidence="5 6" key="1">
    <citation type="submission" date="2014-04" db="EMBL/GenBank/DDBJ databases">
        <authorList>
            <consortium name="DOE Joint Genome Institute"/>
            <person name="Kuo A."/>
            <person name="Kohler A."/>
            <person name="Nagy L.G."/>
            <person name="Floudas D."/>
            <person name="Copeland A."/>
            <person name="Barry K.W."/>
            <person name="Cichocki N."/>
            <person name="Veneault-Fourrey C."/>
            <person name="LaButti K."/>
            <person name="Lindquist E.A."/>
            <person name="Lipzen A."/>
            <person name="Lundell T."/>
            <person name="Morin E."/>
            <person name="Murat C."/>
            <person name="Sun H."/>
            <person name="Tunlid A."/>
            <person name="Henrissat B."/>
            <person name="Grigoriev I.V."/>
            <person name="Hibbett D.S."/>
            <person name="Martin F."/>
            <person name="Nordberg H.P."/>
            <person name="Cantor M.N."/>
            <person name="Hua S.X."/>
        </authorList>
    </citation>
    <scope>NUCLEOTIDE SEQUENCE [LARGE SCALE GENOMIC DNA]</scope>
    <source>
        <strain evidence="5 6">LaAM-08-1</strain>
    </source>
</reference>
<reference evidence="6" key="2">
    <citation type="submission" date="2015-01" db="EMBL/GenBank/DDBJ databases">
        <title>Evolutionary Origins and Diversification of the Mycorrhizal Mutualists.</title>
        <authorList>
            <consortium name="DOE Joint Genome Institute"/>
            <consortium name="Mycorrhizal Genomics Consortium"/>
            <person name="Kohler A."/>
            <person name="Kuo A."/>
            <person name="Nagy L.G."/>
            <person name="Floudas D."/>
            <person name="Copeland A."/>
            <person name="Barry K.W."/>
            <person name="Cichocki N."/>
            <person name="Veneault-Fourrey C."/>
            <person name="LaButti K."/>
            <person name="Lindquist E.A."/>
            <person name="Lipzen A."/>
            <person name="Lundell T."/>
            <person name="Morin E."/>
            <person name="Murat C."/>
            <person name="Riley R."/>
            <person name="Ohm R."/>
            <person name="Sun H."/>
            <person name="Tunlid A."/>
            <person name="Henrissat B."/>
            <person name="Grigoriev I.V."/>
            <person name="Hibbett D.S."/>
            <person name="Martin F."/>
        </authorList>
    </citation>
    <scope>NUCLEOTIDE SEQUENCE [LARGE SCALE GENOMIC DNA]</scope>
    <source>
        <strain evidence="6">LaAM-08-1</strain>
    </source>
</reference>
<keyword evidence="6" id="KW-1185">Reference proteome</keyword>
<keyword evidence="2" id="KW-0040">ANK repeat</keyword>
<evidence type="ECO:0000259" key="3">
    <source>
        <dbReference type="Pfam" id="PF22939"/>
    </source>
</evidence>